<dbReference type="AlphaFoldDB" id="A0A2W1MZP8"/>
<dbReference type="InterPro" id="IPR034660">
    <property type="entry name" value="DinB/YfiT-like"/>
</dbReference>
<dbReference type="Gene3D" id="1.20.120.450">
    <property type="entry name" value="dinb family like domain"/>
    <property type="match status" value="1"/>
</dbReference>
<dbReference type="OrthoDB" id="2599194at2"/>
<dbReference type="RefSeq" id="WP_111063349.1">
    <property type="nucleotide sequence ID" value="NZ_JBHUCU010000007.1"/>
</dbReference>
<dbReference type="InterPro" id="IPR011463">
    <property type="entry name" value="DUF1569"/>
</dbReference>
<evidence type="ECO:0008006" key="3">
    <source>
        <dbReference type="Google" id="ProtNLM"/>
    </source>
</evidence>
<dbReference type="Pfam" id="PF07606">
    <property type="entry name" value="DUF1569"/>
    <property type="match status" value="1"/>
</dbReference>
<reference evidence="1 2" key="1">
    <citation type="submission" date="2018-06" db="EMBL/GenBank/DDBJ databases">
        <title>The draft genome sequence of Crocinitomix sp. SM1701.</title>
        <authorList>
            <person name="Zhang X."/>
        </authorList>
    </citation>
    <scope>NUCLEOTIDE SEQUENCE [LARGE SCALE GENOMIC DNA]</scope>
    <source>
        <strain evidence="1 2">SM1701</strain>
    </source>
</reference>
<dbReference type="EMBL" id="QKSB01000006">
    <property type="protein sequence ID" value="PZE16740.1"/>
    <property type="molecule type" value="Genomic_DNA"/>
</dbReference>
<comment type="caution">
    <text evidence="1">The sequence shown here is derived from an EMBL/GenBank/DDBJ whole genome shotgun (WGS) entry which is preliminary data.</text>
</comment>
<name>A0A2W1MZP8_9FLAO</name>
<gene>
    <name evidence="1" type="ORF">DNU06_10795</name>
</gene>
<dbReference type="Proteomes" id="UP000249248">
    <property type="component" value="Unassembled WGS sequence"/>
</dbReference>
<evidence type="ECO:0000313" key="1">
    <source>
        <dbReference type="EMBL" id="PZE16740.1"/>
    </source>
</evidence>
<protein>
    <recommendedName>
        <fullName evidence="3">DUF1569 domain-containing protein</fullName>
    </recommendedName>
</protein>
<sequence>MKSAYNSVDCAEFVNRINNLTNETKPEWGKMNASQMLAHLNVSYELAFDDTLPQPGAFKKFMLNLFVKKIVVGDKPYKKNSPTAPEFKITDSKDFEKEKQRLIDFIDKTQSLGAAYFDGKESNSFGKLSKNEWNTMFVKHLNHHLTQFGV</sequence>
<proteinExistence type="predicted"/>
<organism evidence="1 2">
    <name type="scientific">Putridiphycobacter roseus</name>
    <dbReference type="NCBI Taxonomy" id="2219161"/>
    <lineage>
        <taxon>Bacteria</taxon>
        <taxon>Pseudomonadati</taxon>
        <taxon>Bacteroidota</taxon>
        <taxon>Flavobacteriia</taxon>
        <taxon>Flavobacteriales</taxon>
        <taxon>Crocinitomicaceae</taxon>
        <taxon>Putridiphycobacter</taxon>
    </lineage>
</organism>
<evidence type="ECO:0000313" key="2">
    <source>
        <dbReference type="Proteomes" id="UP000249248"/>
    </source>
</evidence>
<keyword evidence="2" id="KW-1185">Reference proteome</keyword>
<accession>A0A2W1MZP8</accession>